<name>A0A170PE81_9CHLR</name>
<dbReference type="KEGG" id="pbf:CFX0092_A0545"/>
<reference evidence="3" key="1">
    <citation type="submission" date="2016-01" db="EMBL/GenBank/DDBJ databases">
        <authorList>
            <person name="Mcilroy J.S."/>
            <person name="Karst M S."/>
            <person name="Albertsen M."/>
        </authorList>
    </citation>
    <scope>NUCLEOTIDE SEQUENCE</scope>
    <source>
        <strain evidence="3">Cfx-K</strain>
    </source>
</reference>
<dbReference type="PANTHER" id="PTHR12227">
    <property type="entry name" value="GLYCERATE KINASE"/>
    <property type="match status" value="1"/>
</dbReference>
<evidence type="ECO:0000259" key="1">
    <source>
        <dbReference type="Pfam" id="PF05161"/>
    </source>
</evidence>
<keyword evidence="4" id="KW-1185">Reference proteome</keyword>
<dbReference type="GO" id="GO:0005737">
    <property type="term" value="C:cytoplasm"/>
    <property type="evidence" value="ECO:0007669"/>
    <property type="project" value="TreeGrafter"/>
</dbReference>
<dbReference type="InterPro" id="IPR007835">
    <property type="entry name" value="MOFRL"/>
</dbReference>
<dbReference type="OrthoDB" id="9766552at2"/>
<evidence type="ECO:0000313" key="3">
    <source>
        <dbReference type="EMBL" id="CUS02423.2"/>
    </source>
</evidence>
<dbReference type="EMBL" id="LN890655">
    <property type="protein sequence ID" value="CUS02423.2"/>
    <property type="molecule type" value="Genomic_DNA"/>
</dbReference>
<dbReference type="SUPFAM" id="SSF82544">
    <property type="entry name" value="GckA/TtuD-like"/>
    <property type="match status" value="1"/>
</dbReference>
<evidence type="ECO:0000259" key="2">
    <source>
        <dbReference type="Pfam" id="PF13660"/>
    </source>
</evidence>
<organism evidence="3 4">
    <name type="scientific">Candidatus Promineifilum breve</name>
    <dbReference type="NCBI Taxonomy" id="1806508"/>
    <lineage>
        <taxon>Bacteria</taxon>
        <taxon>Bacillati</taxon>
        <taxon>Chloroflexota</taxon>
        <taxon>Ardenticatenia</taxon>
        <taxon>Candidatus Promineifilales</taxon>
        <taxon>Candidatus Promineifilaceae</taxon>
        <taxon>Candidatus Promineifilum</taxon>
    </lineage>
</organism>
<dbReference type="EC" id="1.1.1.81" evidence="3"/>
<dbReference type="Gene3D" id="3.40.50.10180">
    <property type="entry name" value="Glycerate kinase, MOFRL-like N-terminal domain"/>
    <property type="match status" value="1"/>
</dbReference>
<proteinExistence type="predicted"/>
<dbReference type="InterPro" id="IPR037035">
    <property type="entry name" value="GK-like_C_sf"/>
</dbReference>
<sequence>MSLLTPPIQPRFADYRRHIDGLVTAAISAADADAAVGRFLARDGRTLLVGPASNPERINLDEGRVYLVAAGKAAVPMARAALRVVGDDLAGGIVITKDVGGDPAAEFAERPITLFAGGHPVPDERGVAGTKAVVEMLAGARREDAVLCLISGGASSLLTQPLLPLADWRKVVGLLLKSGCTINELNAVRRSIDRIKSGGLARAASPATCYGLILSDVIGNPLNVIGSGPTVPEDDLVVGAVQVLGRYDIARQLEREEWGRLALALNQSRYLHKTPRAPVRNFIIGDVRLAATAALVAAIRLGFVGQLLTAHLDGQAREIGRLAAGVARDLPPGHCLIMGGETTVIVRGQGTGGRSQELALAAALGLERQPRAAVLSFGTDGEDGPTPVAGAVITGETARLARSYGLDPVAHLANNDSHTFFARLDELSRGRAEPHLVTTGPTATNVNDLVIILAYDQ</sequence>
<feature type="domain" description="MOFRL-associated" evidence="2">
    <location>
        <begin position="21"/>
        <end position="255"/>
    </location>
</feature>
<dbReference type="Proteomes" id="UP000215027">
    <property type="component" value="Chromosome I"/>
</dbReference>
<dbReference type="InterPro" id="IPR039760">
    <property type="entry name" value="MOFRL_protein"/>
</dbReference>
<dbReference type="RefSeq" id="WP_157912853.1">
    <property type="nucleotide sequence ID" value="NZ_LN890655.1"/>
</dbReference>
<gene>
    <name evidence="3" type="ORF">CFX0092_A0545</name>
</gene>
<dbReference type="Gene3D" id="3.40.1480.10">
    <property type="entry name" value="MOFRL domain"/>
    <property type="match status" value="1"/>
</dbReference>
<evidence type="ECO:0000313" key="4">
    <source>
        <dbReference type="Proteomes" id="UP000215027"/>
    </source>
</evidence>
<protein>
    <submittedName>
        <fullName evidence="3">Hydroxypyruvate reductase</fullName>
        <ecNumber evidence="3">1.1.1.81</ecNumber>
    </submittedName>
</protein>
<dbReference type="InterPro" id="IPR038614">
    <property type="entry name" value="GK_N_sf"/>
</dbReference>
<dbReference type="InterPro" id="IPR025286">
    <property type="entry name" value="MOFRL_assoc_dom"/>
</dbReference>
<accession>A0A170PE81</accession>
<dbReference type="AlphaFoldDB" id="A0A170PE81"/>
<dbReference type="PANTHER" id="PTHR12227:SF0">
    <property type="entry name" value="GLYCERATE KINASE"/>
    <property type="match status" value="1"/>
</dbReference>
<dbReference type="Pfam" id="PF13660">
    <property type="entry name" value="DUF4147"/>
    <property type="match status" value="1"/>
</dbReference>
<feature type="domain" description="MOFRL" evidence="1">
    <location>
        <begin position="335"/>
        <end position="448"/>
    </location>
</feature>
<keyword evidence="3" id="KW-0560">Oxidoreductase</keyword>
<dbReference type="GO" id="GO:0016618">
    <property type="term" value="F:hydroxypyruvate reductase [NAD(P)H] activity"/>
    <property type="evidence" value="ECO:0007669"/>
    <property type="project" value="UniProtKB-EC"/>
</dbReference>
<dbReference type="GO" id="GO:0008887">
    <property type="term" value="F:glycerate kinase activity"/>
    <property type="evidence" value="ECO:0007669"/>
    <property type="project" value="InterPro"/>
</dbReference>
<dbReference type="Pfam" id="PF05161">
    <property type="entry name" value="MOFRL"/>
    <property type="match status" value="1"/>
</dbReference>